<protein>
    <submittedName>
        <fullName evidence="2">Acyl-CoA thioester hydrolase</fullName>
        <ecNumber evidence="2">3.1.2.-</ecNumber>
    </submittedName>
</protein>
<dbReference type="SUPFAM" id="SSF54637">
    <property type="entry name" value="Thioesterase/thiol ester dehydrase-isomerase"/>
    <property type="match status" value="1"/>
</dbReference>
<dbReference type="CDD" id="cd00586">
    <property type="entry name" value="4HBT"/>
    <property type="match status" value="1"/>
</dbReference>
<dbReference type="Proteomes" id="UP000588068">
    <property type="component" value="Unassembled WGS sequence"/>
</dbReference>
<dbReference type="InterPro" id="IPR029069">
    <property type="entry name" value="HotDog_dom_sf"/>
</dbReference>
<keyword evidence="3" id="KW-1185">Reference proteome</keyword>
<organism evidence="2 3">
    <name type="scientific">Povalibacter uvarum</name>
    <dbReference type="NCBI Taxonomy" id="732238"/>
    <lineage>
        <taxon>Bacteria</taxon>
        <taxon>Pseudomonadati</taxon>
        <taxon>Pseudomonadota</taxon>
        <taxon>Gammaproteobacteria</taxon>
        <taxon>Steroidobacterales</taxon>
        <taxon>Steroidobacteraceae</taxon>
        <taxon>Povalibacter</taxon>
    </lineage>
</organism>
<keyword evidence="1 2" id="KW-0378">Hydrolase</keyword>
<name>A0A841HJJ8_9GAMM</name>
<evidence type="ECO:0000256" key="1">
    <source>
        <dbReference type="ARBA" id="ARBA00022801"/>
    </source>
</evidence>
<dbReference type="EC" id="3.1.2.-" evidence="2"/>
<dbReference type="Pfam" id="PF13279">
    <property type="entry name" value="4HBT_2"/>
    <property type="match status" value="1"/>
</dbReference>
<dbReference type="Gene3D" id="3.10.129.10">
    <property type="entry name" value="Hotdog Thioesterase"/>
    <property type="match status" value="1"/>
</dbReference>
<dbReference type="EMBL" id="JACHHZ010000002">
    <property type="protein sequence ID" value="MBB6092480.1"/>
    <property type="molecule type" value="Genomic_DNA"/>
</dbReference>
<evidence type="ECO:0000313" key="2">
    <source>
        <dbReference type="EMBL" id="MBB6092480.1"/>
    </source>
</evidence>
<dbReference type="PANTHER" id="PTHR31793:SF37">
    <property type="entry name" value="ACYL-COA THIOESTER HYDROLASE YBGC"/>
    <property type="match status" value="1"/>
</dbReference>
<comment type="caution">
    <text evidence="2">The sequence shown here is derived from an EMBL/GenBank/DDBJ whole genome shotgun (WGS) entry which is preliminary data.</text>
</comment>
<dbReference type="AlphaFoldDB" id="A0A841HJJ8"/>
<dbReference type="GO" id="GO:0047617">
    <property type="term" value="F:fatty acyl-CoA hydrolase activity"/>
    <property type="evidence" value="ECO:0007669"/>
    <property type="project" value="TreeGrafter"/>
</dbReference>
<dbReference type="InterPro" id="IPR050563">
    <property type="entry name" value="4-hydroxybenzoyl-CoA_TE"/>
</dbReference>
<dbReference type="RefSeq" id="WP_184330277.1">
    <property type="nucleotide sequence ID" value="NZ_JACHHZ010000002.1"/>
</dbReference>
<reference evidence="2 3" key="1">
    <citation type="submission" date="2020-08" db="EMBL/GenBank/DDBJ databases">
        <title>Genomic Encyclopedia of Type Strains, Phase IV (KMG-IV): sequencing the most valuable type-strain genomes for metagenomic binning, comparative biology and taxonomic classification.</title>
        <authorList>
            <person name="Goeker M."/>
        </authorList>
    </citation>
    <scope>NUCLEOTIDE SEQUENCE [LARGE SCALE GENOMIC DNA]</scope>
    <source>
        <strain evidence="2 3">DSM 26723</strain>
    </source>
</reference>
<gene>
    <name evidence="2" type="ORF">HNQ60_001358</name>
</gene>
<proteinExistence type="predicted"/>
<sequence>MNQAALRFDLPDPHLLALQVVEDDIDAYQHVNNAVYVTWCDRVAWDHSAALGLPIERCLELDRGMAVVRTVINYLRPALRGDALLIATWILPAESRVCIRRRFQLLRTSDGTTLSRAEVEYACLELSSGRPTRWPAEFRQRYVVRPAVLDGLTELGPV</sequence>
<evidence type="ECO:0000313" key="3">
    <source>
        <dbReference type="Proteomes" id="UP000588068"/>
    </source>
</evidence>
<dbReference type="PANTHER" id="PTHR31793">
    <property type="entry name" value="4-HYDROXYBENZOYL-COA THIOESTERASE FAMILY MEMBER"/>
    <property type="match status" value="1"/>
</dbReference>
<accession>A0A841HJJ8</accession>